<organism evidence="13 14">
    <name type="scientific">Methylocaldum marinum</name>
    <dbReference type="NCBI Taxonomy" id="1432792"/>
    <lineage>
        <taxon>Bacteria</taxon>
        <taxon>Pseudomonadati</taxon>
        <taxon>Pseudomonadota</taxon>
        <taxon>Gammaproteobacteria</taxon>
        <taxon>Methylococcales</taxon>
        <taxon>Methylococcaceae</taxon>
        <taxon>Methylocaldum</taxon>
    </lineage>
</organism>
<dbReference type="PANTHER" id="PTHR42938:SF47">
    <property type="entry name" value="HYDROXYPYRUVATE REDUCTASE"/>
    <property type="match status" value="1"/>
</dbReference>
<dbReference type="PROSITE" id="PS51671">
    <property type="entry name" value="ACT"/>
    <property type="match status" value="1"/>
</dbReference>
<evidence type="ECO:0000256" key="2">
    <source>
        <dbReference type="ARBA" id="ARBA00005216"/>
    </source>
</evidence>
<comment type="function">
    <text evidence="1">Catalyzes the reversible oxidation of 3-phospho-D-glycerate to 3-phosphonooxypyruvate, the first step of the phosphorylated L-serine biosynthesis pathway. Also catalyzes the reversible oxidation of 2-hydroxyglutarate to 2-oxoglutarate.</text>
</comment>
<dbReference type="GO" id="GO:0004617">
    <property type="term" value="F:phosphoglycerate dehydrogenase activity"/>
    <property type="evidence" value="ECO:0007669"/>
    <property type="project" value="UniProtKB-EC"/>
</dbReference>
<sequence length="387" mass="41606">MLKVLTYDNISVAGLERLPRDRYEVASEIQHPDAILLRSHNLHGVPIPESVKAVGRAGAGVNNIPVAEYSKRGVPVFNAPGANANAVKELVIAGMLLAARNICEAWDYARQLEGGDDAIHRQVEKTKKKFAGFELAGKTLGVLGLGAIGVRVANAATSLGMHVSGYDPLLTVESAWQLSSSVARAASIDDLIAKVDFLTLHVPLNDQTRHLVNGARISIMRKGAVLLNFSRAGIVDDPRVIEALDSGHLHAYVCDFPSRAMLSHPRALVLPHLGASTVEAEENCAVLVADRVRDFLENGNIRYSVNFPDVVMSRTEGVRLGIANENVPKMVGQISGALADANLNILDLLNKSRGEVAYTLIDLNTEVPAETLNHIRGIKGVLSVRVI</sequence>
<evidence type="ECO:0000256" key="10">
    <source>
        <dbReference type="ARBA" id="ARBA00048731"/>
    </source>
</evidence>
<evidence type="ECO:0000256" key="7">
    <source>
        <dbReference type="ARBA" id="ARBA00023027"/>
    </source>
</evidence>
<dbReference type="Pfam" id="PF02826">
    <property type="entry name" value="2-Hacid_dh_C"/>
    <property type="match status" value="1"/>
</dbReference>
<dbReference type="PROSITE" id="PS00065">
    <property type="entry name" value="D_2_HYDROXYACID_DH_1"/>
    <property type="match status" value="1"/>
</dbReference>
<evidence type="ECO:0000256" key="11">
    <source>
        <dbReference type="RuleBase" id="RU003719"/>
    </source>
</evidence>
<reference evidence="13 14" key="1">
    <citation type="submission" date="2016-12" db="EMBL/GenBank/DDBJ databases">
        <title>Genome sequencing of Methylocaldum marinum.</title>
        <authorList>
            <person name="Takeuchi M."/>
            <person name="Kamagata Y."/>
            <person name="Hiraoka S."/>
            <person name="Oshima K."/>
            <person name="Hattori M."/>
            <person name="Iwasaki W."/>
        </authorList>
    </citation>
    <scope>NUCLEOTIDE SEQUENCE [LARGE SCALE GENOMIC DNA]</scope>
    <source>
        <strain evidence="13 14">S8</strain>
    </source>
</reference>
<comment type="pathway">
    <text evidence="2">Amino-acid biosynthesis; L-serine biosynthesis; L-serine from 3-phospho-D-glycerate: step 1/3.</text>
</comment>
<evidence type="ECO:0000256" key="1">
    <source>
        <dbReference type="ARBA" id="ARBA00003800"/>
    </source>
</evidence>
<dbReference type="EC" id="1.1.1.95" evidence="4"/>
<dbReference type="PANTHER" id="PTHR42938">
    <property type="entry name" value="FORMATE DEHYDROGENASE 1"/>
    <property type="match status" value="1"/>
</dbReference>
<dbReference type="InterPro" id="IPR006139">
    <property type="entry name" value="D-isomer_2_OHA_DH_cat_dom"/>
</dbReference>
<dbReference type="SUPFAM" id="SSF52283">
    <property type="entry name" value="Formate/glycerate dehydrogenase catalytic domain-like"/>
    <property type="match status" value="1"/>
</dbReference>
<evidence type="ECO:0000256" key="8">
    <source>
        <dbReference type="ARBA" id="ARBA00030455"/>
    </source>
</evidence>
<proteinExistence type="inferred from homology"/>
<dbReference type="UniPathway" id="UPA00135">
    <property type="reaction ID" value="UER00196"/>
</dbReference>
<dbReference type="SUPFAM" id="SSF51735">
    <property type="entry name" value="NAD(P)-binding Rossmann-fold domains"/>
    <property type="match status" value="1"/>
</dbReference>
<dbReference type="CDD" id="cd04901">
    <property type="entry name" value="ACT_3PGDH"/>
    <property type="match status" value="1"/>
</dbReference>
<dbReference type="Gene3D" id="3.40.50.720">
    <property type="entry name" value="NAD(P)-binding Rossmann-like Domain"/>
    <property type="match status" value="2"/>
</dbReference>
<keyword evidence="14" id="KW-1185">Reference proteome</keyword>
<dbReference type="EMBL" id="AP017928">
    <property type="protein sequence ID" value="BBA34703.1"/>
    <property type="molecule type" value="Genomic_DNA"/>
</dbReference>
<dbReference type="KEGG" id="mmai:sS8_2758"/>
<keyword evidence="7" id="KW-0520">NAD</keyword>
<dbReference type="InterPro" id="IPR006140">
    <property type="entry name" value="D-isomer_DH_NAD-bd"/>
</dbReference>
<dbReference type="SUPFAM" id="SSF55021">
    <property type="entry name" value="ACT-like"/>
    <property type="match status" value="1"/>
</dbReference>
<dbReference type="InterPro" id="IPR036291">
    <property type="entry name" value="NAD(P)-bd_dom_sf"/>
</dbReference>
<name>A0A250KSP2_9GAMM</name>
<evidence type="ECO:0000256" key="3">
    <source>
        <dbReference type="ARBA" id="ARBA00013001"/>
    </source>
</evidence>
<dbReference type="AlphaFoldDB" id="A0A250KSP2"/>
<comment type="similarity">
    <text evidence="11">Belongs to the D-isomer specific 2-hydroxyacid dehydrogenase family.</text>
</comment>
<dbReference type="InterPro" id="IPR029752">
    <property type="entry name" value="D-isomer_DH_CS1"/>
</dbReference>
<dbReference type="Pfam" id="PF00389">
    <property type="entry name" value="2-Hacid_dh"/>
    <property type="match status" value="1"/>
</dbReference>
<keyword evidence="6 11" id="KW-0560">Oxidoreductase</keyword>
<feature type="domain" description="ACT" evidence="12">
    <location>
        <begin position="319"/>
        <end position="387"/>
    </location>
</feature>
<dbReference type="InterPro" id="IPR002912">
    <property type="entry name" value="ACT_dom"/>
</dbReference>
<evidence type="ECO:0000256" key="6">
    <source>
        <dbReference type="ARBA" id="ARBA00023002"/>
    </source>
</evidence>
<comment type="catalytic activity">
    <reaction evidence="10">
        <text>(2R)-3-phosphoglycerate + NAD(+) = 3-phosphooxypyruvate + NADH + H(+)</text>
        <dbReference type="Rhea" id="RHEA:12641"/>
        <dbReference type="ChEBI" id="CHEBI:15378"/>
        <dbReference type="ChEBI" id="CHEBI:18110"/>
        <dbReference type="ChEBI" id="CHEBI:57540"/>
        <dbReference type="ChEBI" id="CHEBI:57945"/>
        <dbReference type="ChEBI" id="CHEBI:58272"/>
        <dbReference type="EC" id="1.1.1.95"/>
    </reaction>
</comment>
<dbReference type="CDD" id="cd12174">
    <property type="entry name" value="PGDH_like_3"/>
    <property type="match status" value="1"/>
</dbReference>
<gene>
    <name evidence="13" type="ORF">sS8_2758</name>
</gene>
<dbReference type="InterPro" id="IPR045865">
    <property type="entry name" value="ACT-like_dom_sf"/>
</dbReference>
<accession>A0A250KSP2</accession>
<dbReference type="Proteomes" id="UP000266313">
    <property type="component" value="Chromosome"/>
</dbReference>
<evidence type="ECO:0000313" key="13">
    <source>
        <dbReference type="EMBL" id="BBA34703.1"/>
    </source>
</evidence>
<dbReference type="Gene3D" id="3.30.70.260">
    <property type="match status" value="1"/>
</dbReference>
<evidence type="ECO:0000313" key="14">
    <source>
        <dbReference type="Proteomes" id="UP000266313"/>
    </source>
</evidence>
<evidence type="ECO:0000256" key="5">
    <source>
        <dbReference type="ARBA" id="ARBA00021582"/>
    </source>
</evidence>
<evidence type="ECO:0000256" key="4">
    <source>
        <dbReference type="ARBA" id="ARBA00013143"/>
    </source>
</evidence>
<comment type="catalytic activity">
    <reaction evidence="9">
        <text>(R)-2-hydroxyglutarate + NAD(+) = 2-oxoglutarate + NADH + H(+)</text>
        <dbReference type="Rhea" id="RHEA:49612"/>
        <dbReference type="ChEBI" id="CHEBI:15378"/>
        <dbReference type="ChEBI" id="CHEBI:15801"/>
        <dbReference type="ChEBI" id="CHEBI:16810"/>
        <dbReference type="ChEBI" id="CHEBI:57540"/>
        <dbReference type="ChEBI" id="CHEBI:57945"/>
        <dbReference type="EC" id="1.1.1.399"/>
    </reaction>
</comment>
<dbReference type="OrthoDB" id="9805416at2"/>
<dbReference type="EC" id="1.1.1.399" evidence="3"/>
<protein>
    <recommendedName>
        <fullName evidence="5">D-3-phosphoglycerate dehydrogenase</fullName>
        <ecNumber evidence="3">1.1.1.399</ecNumber>
        <ecNumber evidence="4">1.1.1.95</ecNumber>
    </recommendedName>
    <alternativeName>
        <fullName evidence="8">2-oxoglutarate reductase</fullName>
    </alternativeName>
</protein>
<evidence type="ECO:0000259" key="12">
    <source>
        <dbReference type="PROSITE" id="PS51671"/>
    </source>
</evidence>
<dbReference type="GO" id="GO:0051287">
    <property type="term" value="F:NAD binding"/>
    <property type="evidence" value="ECO:0007669"/>
    <property type="project" value="InterPro"/>
</dbReference>
<evidence type="ECO:0000256" key="9">
    <source>
        <dbReference type="ARBA" id="ARBA00048126"/>
    </source>
</evidence>